<protein>
    <recommendedName>
        <fullName evidence="6">Medium-chain specific acyl-CoA dehydrogenase, mitochondrial</fullName>
        <ecNumber evidence="5">1.3.8.7</ecNumber>
    </recommendedName>
</protein>
<evidence type="ECO:0000256" key="9">
    <source>
        <dbReference type="ARBA" id="ARBA00022832"/>
    </source>
</evidence>
<dbReference type="InterPro" id="IPR046373">
    <property type="entry name" value="Acyl-CoA_Oxase/DH_mid-dom_sf"/>
</dbReference>
<evidence type="ECO:0000313" key="19">
    <source>
        <dbReference type="Proteomes" id="UP000749559"/>
    </source>
</evidence>
<dbReference type="InterPro" id="IPR009075">
    <property type="entry name" value="AcylCo_DH/oxidase_C"/>
</dbReference>
<gene>
    <name evidence="18" type="ORF">OFUS_LOCUS12067</name>
</gene>
<keyword evidence="13" id="KW-0496">Mitochondrion</keyword>
<dbReference type="FunFam" id="1.20.140.10:FF:000011">
    <property type="entry name" value="Medium-chain specific acyl-CoA dehydrogenase, mitochondrial"/>
    <property type="match status" value="1"/>
</dbReference>
<feature type="domain" description="Acyl-CoA dehydrogenase/oxidase N-terminal" evidence="17">
    <location>
        <begin position="37"/>
        <end position="146"/>
    </location>
</feature>
<dbReference type="FunFam" id="2.40.110.10:FF:000007">
    <property type="entry name" value="Medium-chain specific acyl-CoA dehydrogenase, mitochondrial"/>
    <property type="match status" value="1"/>
</dbReference>
<evidence type="ECO:0000256" key="3">
    <source>
        <dbReference type="ARBA" id="ARBA00005198"/>
    </source>
</evidence>
<comment type="cofactor">
    <cofactor evidence="1 14">
        <name>FAD</name>
        <dbReference type="ChEBI" id="CHEBI:57692"/>
    </cofactor>
</comment>
<dbReference type="InterPro" id="IPR037069">
    <property type="entry name" value="AcylCoA_DH/ox_N_sf"/>
</dbReference>
<evidence type="ECO:0000256" key="13">
    <source>
        <dbReference type="ARBA" id="ARBA00023128"/>
    </source>
</evidence>
<evidence type="ECO:0000259" key="16">
    <source>
        <dbReference type="Pfam" id="PF02770"/>
    </source>
</evidence>
<proteinExistence type="inferred from homology"/>
<evidence type="ECO:0000256" key="12">
    <source>
        <dbReference type="ARBA" id="ARBA00023098"/>
    </source>
</evidence>
<dbReference type="PANTHER" id="PTHR48083:SF2">
    <property type="entry name" value="MEDIUM-CHAIN SPECIFIC ACYL-COA DEHYDROGENASE, MITOCHONDRIAL"/>
    <property type="match status" value="1"/>
</dbReference>
<dbReference type="GO" id="GO:0070991">
    <property type="term" value="F:medium-chain fatty acyl-CoA dehydrogenase activity"/>
    <property type="evidence" value="ECO:0007669"/>
    <property type="project" value="UniProtKB-EC"/>
</dbReference>
<organism evidence="18 19">
    <name type="scientific">Owenia fusiformis</name>
    <name type="common">Polychaete worm</name>
    <dbReference type="NCBI Taxonomy" id="6347"/>
    <lineage>
        <taxon>Eukaryota</taxon>
        <taxon>Metazoa</taxon>
        <taxon>Spiralia</taxon>
        <taxon>Lophotrochozoa</taxon>
        <taxon>Annelida</taxon>
        <taxon>Polychaeta</taxon>
        <taxon>Sedentaria</taxon>
        <taxon>Canalipalpata</taxon>
        <taxon>Sabellida</taxon>
        <taxon>Oweniida</taxon>
        <taxon>Oweniidae</taxon>
        <taxon>Owenia</taxon>
    </lineage>
</organism>
<dbReference type="GO" id="GO:0051793">
    <property type="term" value="P:medium-chain fatty acid catabolic process"/>
    <property type="evidence" value="ECO:0007669"/>
    <property type="project" value="TreeGrafter"/>
</dbReference>
<evidence type="ECO:0000256" key="11">
    <source>
        <dbReference type="ARBA" id="ARBA00023002"/>
    </source>
</evidence>
<dbReference type="SUPFAM" id="SSF56645">
    <property type="entry name" value="Acyl-CoA dehydrogenase NM domain-like"/>
    <property type="match status" value="1"/>
</dbReference>
<dbReference type="InterPro" id="IPR050741">
    <property type="entry name" value="Acyl-CoA_dehydrogenase"/>
</dbReference>
<reference evidence="18" key="1">
    <citation type="submission" date="2022-03" db="EMBL/GenBank/DDBJ databases">
        <authorList>
            <person name="Martin C."/>
        </authorList>
    </citation>
    <scope>NUCLEOTIDE SEQUENCE</scope>
</reference>
<dbReference type="GO" id="GO:0050660">
    <property type="term" value="F:flavin adenine dinucleotide binding"/>
    <property type="evidence" value="ECO:0007669"/>
    <property type="project" value="InterPro"/>
</dbReference>
<dbReference type="Pfam" id="PF02771">
    <property type="entry name" value="Acyl-CoA_dh_N"/>
    <property type="match status" value="1"/>
</dbReference>
<dbReference type="Pfam" id="PF02770">
    <property type="entry name" value="Acyl-CoA_dh_M"/>
    <property type="match status" value="1"/>
</dbReference>
<dbReference type="InterPro" id="IPR013786">
    <property type="entry name" value="AcylCoA_DH/ox_N"/>
</dbReference>
<comment type="subcellular location">
    <subcellularLocation>
        <location evidence="2">Mitochondrion matrix</location>
    </subcellularLocation>
</comment>
<dbReference type="AlphaFoldDB" id="A0A8J1U4K2"/>
<dbReference type="FunFam" id="1.10.540.10:FF:000010">
    <property type="entry name" value="Medium-chain specific acyl-CoA dehydrogenase, mitochondrial"/>
    <property type="match status" value="1"/>
</dbReference>
<dbReference type="PIRSF" id="PIRSF016578">
    <property type="entry name" value="HsaA"/>
    <property type="match status" value="1"/>
</dbReference>
<comment type="pathway">
    <text evidence="3">Lipid metabolism; mitochondrial fatty acid beta-oxidation.</text>
</comment>
<dbReference type="PROSITE" id="PS00073">
    <property type="entry name" value="ACYL_COA_DH_2"/>
    <property type="match status" value="1"/>
</dbReference>
<feature type="domain" description="Acyl-CoA dehydrogenase/oxidase C-terminal" evidence="15">
    <location>
        <begin position="262"/>
        <end position="410"/>
    </location>
</feature>
<keyword evidence="19" id="KW-1185">Reference proteome</keyword>
<dbReference type="PROSITE" id="PS00072">
    <property type="entry name" value="ACYL_COA_DH_1"/>
    <property type="match status" value="1"/>
</dbReference>
<dbReference type="Gene3D" id="1.10.540.10">
    <property type="entry name" value="Acyl-CoA dehydrogenase/oxidase, N-terminal domain"/>
    <property type="match status" value="1"/>
</dbReference>
<evidence type="ECO:0000256" key="14">
    <source>
        <dbReference type="RuleBase" id="RU362125"/>
    </source>
</evidence>
<dbReference type="GO" id="GO:0005759">
    <property type="term" value="C:mitochondrial matrix"/>
    <property type="evidence" value="ECO:0007669"/>
    <property type="project" value="UniProtKB-SubCell"/>
</dbReference>
<dbReference type="InterPro" id="IPR009100">
    <property type="entry name" value="AcylCoA_DH/oxidase_NM_dom_sf"/>
</dbReference>
<sequence>MKLSQIARVGLRAMSTSAKPAPSAGVASTQGYNFTLTEEQKEFQQMARKFAREEILPKAAYHDKTGEYPAEILDKAWNLGLLNTHIPAEYGGLGLGTFDGCMLAEELAYACTGIATAIEANTLGEMPVILAGTDAQKKKYLGRMLEERLMCAYGVTEPGAGSDVAGIKTRAVKKGDEYILNGQKMWITNGGVANWYFVLARTDNDPKCPAGKAFTGFIVDADSPGVTKGRKEINMGQRASDTRGITFEDVVVPAENVLGQEGMGFKIAMGAFDKTRPPVAAGAVGLAQRCLDEATKYSMERKTMGKYICEHQAVAFMLADMAIGIESTRLVMQRSAWEVDQGRRNTYYASIGKCLGGDVANKCATDAVQIFGGNGFNTEYPVEKLMRDAKIYQIYEGTAQIQRMIVSREILATAKQMAGY</sequence>
<dbReference type="InterPro" id="IPR006091">
    <property type="entry name" value="Acyl-CoA_Oxase/DH_mid-dom"/>
</dbReference>
<evidence type="ECO:0000313" key="18">
    <source>
        <dbReference type="EMBL" id="CAH1786105.1"/>
    </source>
</evidence>
<dbReference type="EC" id="1.3.8.7" evidence="5"/>
<dbReference type="EMBL" id="CAIIXF020000006">
    <property type="protein sequence ID" value="CAH1786105.1"/>
    <property type="molecule type" value="Genomic_DNA"/>
</dbReference>
<keyword evidence="9" id="KW-0276">Fatty acid metabolism</keyword>
<dbReference type="PANTHER" id="PTHR48083">
    <property type="entry name" value="MEDIUM-CHAIN SPECIFIC ACYL-COA DEHYDROGENASE, MITOCHONDRIAL-RELATED"/>
    <property type="match status" value="1"/>
</dbReference>
<evidence type="ECO:0000256" key="7">
    <source>
        <dbReference type="ARBA" id="ARBA00022630"/>
    </source>
</evidence>
<dbReference type="InterPro" id="IPR036250">
    <property type="entry name" value="AcylCo_DH-like_C"/>
</dbReference>
<dbReference type="InterPro" id="IPR006089">
    <property type="entry name" value="Acyl-CoA_DH_CS"/>
</dbReference>
<comment type="caution">
    <text evidence="18">The sequence shown here is derived from an EMBL/GenBank/DDBJ whole genome shotgun (WGS) entry which is preliminary data.</text>
</comment>
<evidence type="ECO:0000256" key="8">
    <source>
        <dbReference type="ARBA" id="ARBA00022827"/>
    </source>
</evidence>
<dbReference type="Gene3D" id="2.40.110.10">
    <property type="entry name" value="Butyryl-CoA Dehydrogenase, subunit A, domain 2"/>
    <property type="match status" value="1"/>
</dbReference>
<keyword evidence="11 14" id="KW-0560">Oxidoreductase</keyword>
<evidence type="ECO:0000256" key="1">
    <source>
        <dbReference type="ARBA" id="ARBA00001974"/>
    </source>
</evidence>
<dbReference type="Gene3D" id="1.20.140.10">
    <property type="entry name" value="Butyryl-CoA Dehydrogenase, subunit A, domain 3"/>
    <property type="match status" value="1"/>
</dbReference>
<feature type="domain" description="Acyl-CoA oxidase/dehydrogenase middle" evidence="16">
    <location>
        <begin position="152"/>
        <end position="250"/>
    </location>
</feature>
<dbReference type="Proteomes" id="UP000749559">
    <property type="component" value="Unassembled WGS sequence"/>
</dbReference>
<dbReference type="SUPFAM" id="SSF47203">
    <property type="entry name" value="Acyl-CoA dehydrogenase C-terminal domain-like"/>
    <property type="match status" value="1"/>
</dbReference>
<keyword evidence="10" id="KW-0809">Transit peptide</keyword>
<evidence type="ECO:0000256" key="6">
    <source>
        <dbReference type="ARBA" id="ARBA00019125"/>
    </source>
</evidence>
<evidence type="ECO:0000259" key="15">
    <source>
        <dbReference type="Pfam" id="PF00441"/>
    </source>
</evidence>
<evidence type="ECO:0000256" key="10">
    <source>
        <dbReference type="ARBA" id="ARBA00022946"/>
    </source>
</evidence>
<accession>A0A8J1U4K2</accession>
<name>A0A8J1U4K2_OWEFU</name>
<dbReference type="Pfam" id="PF00441">
    <property type="entry name" value="Acyl-CoA_dh_1"/>
    <property type="match status" value="1"/>
</dbReference>
<keyword evidence="8 14" id="KW-0274">FAD</keyword>
<keyword evidence="12" id="KW-0443">Lipid metabolism</keyword>
<evidence type="ECO:0000259" key="17">
    <source>
        <dbReference type="Pfam" id="PF02771"/>
    </source>
</evidence>
<evidence type="ECO:0000256" key="5">
    <source>
        <dbReference type="ARBA" id="ARBA00012033"/>
    </source>
</evidence>
<keyword evidence="7 14" id="KW-0285">Flavoprotein</keyword>
<comment type="similarity">
    <text evidence="4 14">Belongs to the acyl-CoA dehydrogenase family.</text>
</comment>
<dbReference type="OrthoDB" id="434771at2759"/>
<evidence type="ECO:0000256" key="2">
    <source>
        <dbReference type="ARBA" id="ARBA00004305"/>
    </source>
</evidence>
<evidence type="ECO:0000256" key="4">
    <source>
        <dbReference type="ARBA" id="ARBA00009347"/>
    </source>
</evidence>